<protein>
    <recommendedName>
        <fullName evidence="12">G-patch domain-containing protein</fullName>
    </recommendedName>
</protein>
<evidence type="ECO:0000256" key="5">
    <source>
        <dbReference type="ARBA" id="ARBA00023242"/>
    </source>
</evidence>
<feature type="compositionally biased region" description="Polar residues" evidence="7">
    <location>
        <begin position="52"/>
        <end position="73"/>
    </location>
</feature>
<dbReference type="InterPro" id="IPR035979">
    <property type="entry name" value="RBD_domain_sf"/>
</dbReference>
<evidence type="ECO:0000313" key="11">
    <source>
        <dbReference type="Proteomes" id="UP000646827"/>
    </source>
</evidence>
<keyword evidence="5" id="KW-0539">Nucleus</keyword>
<dbReference type="InterPro" id="IPR040052">
    <property type="entry name" value="RBM17"/>
</dbReference>
<evidence type="ECO:0008006" key="12">
    <source>
        <dbReference type="Google" id="ProtNLM"/>
    </source>
</evidence>
<evidence type="ECO:0000256" key="6">
    <source>
        <dbReference type="PROSITE-ProRule" id="PRU00176"/>
    </source>
</evidence>
<dbReference type="InterPro" id="IPR012677">
    <property type="entry name" value="Nucleotide-bd_a/b_plait_sf"/>
</dbReference>
<feature type="compositionally biased region" description="Basic residues" evidence="7">
    <location>
        <begin position="226"/>
        <end position="239"/>
    </location>
</feature>
<dbReference type="PROSITE" id="PS50174">
    <property type="entry name" value="G_PATCH"/>
    <property type="match status" value="1"/>
</dbReference>
<evidence type="ECO:0000259" key="9">
    <source>
        <dbReference type="PROSITE" id="PS50174"/>
    </source>
</evidence>
<dbReference type="Pfam" id="PF01585">
    <property type="entry name" value="G-patch"/>
    <property type="match status" value="1"/>
</dbReference>
<evidence type="ECO:0000256" key="7">
    <source>
        <dbReference type="SAM" id="MobiDB-lite"/>
    </source>
</evidence>
<feature type="domain" description="G-patch" evidence="9">
    <location>
        <begin position="360"/>
        <end position="406"/>
    </location>
</feature>
<dbReference type="Gene3D" id="3.30.70.330">
    <property type="match status" value="1"/>
</dbReference>
<feature type="region of interest" description="Disordered" evidence="7">
    <location>
        <begin position="394"/>
        <end position="414"/>
    </location>
</feature>
<keyword evidence="11" id="KW-1185">Reference proteome</keyword>
<dbReference type="GO" id="GO:0003723">
    <property type="term" value="F:RNA binding"/>
    <property type="evidence" value="ECO:0007669"/>
    <property type="project" value="UniProtKB-UniRule"/>
</dbReference>
<sequence>MPFSLYGDLPEPSKEKESGNSNSKNKSSFSGLYSSLPAPGSGEESSKIGGPSKTQASSNDNGTSSPGQSSTSKPAGWSAYGHFRPVMRKPTIQAKPKLNRPVIPAGATIVSTTTVNKESSVEEASLPPPPPPPPVISKDKRTATITSLPRPANINIPYFSANDDINGFKTSLQNKKKGKNKGKQQQQQQQAQPIAFDMNEDYDPHRPNDYEQYKEERKQMKEEIRRQKREQRRRRRSRSRSISPYYSSDDDRRSRSGSPRNRGRAFAPPANLYDSSERNRSPSPPSPPSHRGRSPSPSHHFTPPKSGIDLNETADEAYMRRVRMSSQRSAPVAAPPSHPTPMDEDDQDVERPMLGLGAGPQDMAKKVMSKYGWQEGQGLGRGEDGIKEALHVQPTGRGSGVISSQSFVPAQQQQQQPQIVESRVVLLTNMVGPGEVDDMLQEETAEECAKYGQVERCLIFEVPNGQVPDDQAVRIFVKFTTVDAARSALNDLNGRYFGGRVVTAKFFDRTRFDKLDLAPGSDE</sequence>
<dbReference type="InterPro" id="IPR034653">
    <property type="entry name" value="SPF45_RRM"/>
</dbReference>
<dbReference type="Proteomes" id="UP000646827">
    <property type="component" value="Unassembled WGS sequence"/>
</dbReference>
<accession>A0A8H7VPH6</accession>
<feature type="non-terminal residue" evidence="10">
    <location>
        <position position="1"/>
    </location>
</feature>
<dbReference type="SUPFAM" id="SSF54928">
    <property type="entry name" value="RNA-binding domain, RBD"/>
    <property type="match status" value="1"/>
</dbReference>
<keyword evidence="4" id="KW-0508">mRNA splicing</keyword>
<organism evidence="10 11">
    <name type="scientific">Circinella minor</name>
    <dbReference type="NCBI Taxonomy" id="1195481"/>
    <lineage>
        <taxon>Eukaryota</taxon>
        <taxon>Fungi</taxon>
        <taxon>Fungi incertae sedis</taxon>
        <taxon>Mucoromycota</taxon>
        <taxon>Mucoromycotina</taxon>
        <taxon>Mucoromycetes</taxon>
        <taxon>Mucorales</taxon>
        <taxon>Lichtheimiaceae</taxon>
        <taxon>Circinella</taxon>
    </lineage>
</organism>
<keyword evidence="2" id="KW-0507">mRNA processing</keyword>
<dbReference type="SMART" id="SM00443">
    <property type="entry name" value="G_patch"/>
    <property type="match status" value="1"/>
</dbReference>
<feature type="compositionally biased region" description="Basic and acidic residues" evidence="7">
    <location>
        <begin position="202"/>
        <end position="225"/>
    </location>
</feature>
<dbReference type="CDD" id="cd12647">
    <property type="entry name" value="RRM_UHM_SPF45"/>
    <property type="match status" value="1"/>
</dbReference>
<dbReference type="InterPro" id="IPR003954">
    <property type="entry name" value="RRM_euk-type"/>
</dbReference>
<evidence type="ECO:0000256" key="3">
    <source>
        <dbReference type="ARBA" id="ARBA00022884"/>
    </source>
</evidence>
<gene>
    <name evidence="10" type="ORF">INT45_011037</name>
</gene>
<evidence type="ECO:0000256" key="4">
    <source>
        <dbReference type="ARBA" id="ARBA00023187"/>
    </source>
</evidence>
<feature type="domain" description="RRM" evidence="8">
    <location>
        <begin position="423"/>
        <end position="509"/>
    </location>
</feature>
<evidence type="ECO:0000256" key="2">
    <source>
        <dbReference type="ARBA" id="ARBA00022664"/>
    </source>
</evidence>
<feature type="compositionally biased region" description="Polar residues" evidence="7">
    <location>
        <begin position="401"/>
        <end position="410"/>
    </location>
</feature>
<evidence type="ECO:0000259" key="8">
    <source>
        <dbReference type="PROSITE" id="PS50102"/>
    </source>
</evidence>
<proteinExistence type="predicted"/>
<reference evidence="10 11" key="1">
    <citation type="submission" date="2020-12" db="EMBL/GenBank/DDBJ databases">
        <title>Metabolic potential, ecology and presence of endohyphal bacteria is reflected in genomic diversity of Mucoromycotina.</title>
        <authorList>
            <person name="Muszewska A."/>
            <person name="Okrasinska A."/>
            <person name="Steczkiewicz K."/>
            <person name="Drgas O."/>
            <person name="Orlowska M."/>
            <person name="Perlinska-Lenart U."/>
            <person name="Aleksandrzak-Piekarczyk T."/>
            <person name="Szatraj K."/>
            <person name="Zielenkiewicz U."/>
            <person name="Pilsyk S."/>
            <person name="Malc E."/>
            <person name="Mieczkowski P."/>
            <person name="Kruszewska J.S."/>
            <person name="Biernat P."/>
            <person name="Pawlowska J."/>
        </authorList>
    </citation>
    <scope>NUCLEOTIDE SEQUENCE [LARGE SCALE GENOMIC DNA]</scope>
    <source>
        <strain evidence="10 11">CBS 142.35</strain>
    </source>
</reference>
<name>A0A8H7VPH6_9FUNG</name>
<dbReference type="PROSITE" id="PS50102">
    <property type="entry name" value="RRM"/>
    <property type="match status" value="1"/>
</dbReference>
<keyword evidence="3 6" id="KW-0694">RNA-binding</keyword>
<feature type="region of interest" description="Disordered" evidence="7">
    <location>
        <begin position="1"/>
        <end position="354"/>
    </location>
</feature>
<evidence type="ECO:0000313" key="10">
    <source>
        <dbReference type="EMBL" id="KAG2228245.1"/>
    </source>
</evidence>
<feature type="compositionally biased region" description="Polar residues" evidence="7">
    <location>
        <begin position="109"/>
        <end position="118"/>
    </location>
</feature>
<dbReference type="AlphaFoldDB" id="A0A8H7VPH6"/>
<dbReference type="InterPro" id="IPR000467">
    <property type="entry name" value="G_patch_dom"/>
</dbReference>
<dbReference type="PANTHER" id="PTHR13288">
    <property type="entry name" value="SPLICING FACTOR 45 SPF45"/>
    <property type="match status" value="1"/>
</dbReference>
<dbReference type="SMART" id="SM00361">
    <property type="entry name" value="RRM_1"/>
    <property type="match status" value="1"/>
</dbReference>
<dbReference type="FunFam" id="3.30.70.330:FF:000382">
    <property type="entry name" value="G-patch domain-containing protein"/>
    <property type="match status" value="1"/>
</dbReference>
<dbReference type="OrthoDB" id="5411533at2759"/>
<dbReference type="GO" id="GO:0071011">
    <property type="term" value="C:precatalytic spliceosome"/>
    <property type="evidence" value="ECO:0007669"/>
    <property type="project" value="TreeGrafter"/>
</dbReference>
<feature type="compositionally biased region" description="Pro residues" evidence="7">
    <location>
        <begin position="126"/>
        <end position="135"/>
    </location>
</feature>
<comment type="subcellular location">
    <subcellularLocation>
        <location evidence="1">Nucleus</location>
    </subcellularLocation>
</comment>
<dbReference type="EMBL" id="JAEPRB010000001">
    <property type="protein sequence ID" value="KAG2228245.1"/>
    <property type="molecule type" value="Genomic_DNA"/>
</dbReference>
<dbReference type="InterPro" id="IPR000504">
    <property type="entry name" value="RRM_dom"/>
</dbReference>
<dbReference type="GO" id="GO:0045292">
    <property type="term" value="P:mRNA cis splicing, via spliceosome"/>
    <property type="evidence" value="ECO:0007669"/>
    <property type="project" value="InterPro"/>
</dbReference>
<evidence type="ECO:0000256" key="1">
    <source>
        <dbReference type="ARBA" id="ARBA00004123"/>
    </source>
</evidence>
<dbReference type="Pfam" id="PF00076">
    <property type="entry name" value="RRM_1"/>
    <property type="match status" value="1"/>
</dbReference>
<comment type="caution">
    <text evidence="10">The sequence shown here is derived from an EMBL/GenBank/DDBJ whole genome shotgun (WGS) entry which is preliminary data.</text>
</comment>
<dbReference type="PANTHER" id="PTHR13288:SF8">
    <property type="entry name" value="SPLICING FACTOR 45"/>
    <property type="match status" value="1"/>
</dbReference>
<feature type="compositionally biased region" description="Low complexity" evidence="7">
    <location>
        <begin position="19"/>
        <end position="31"/>
    </location>
</feature>